<dbReference type="InterPro" id="IPR006528">
    <property type="entry name" value="Phage_head_morphogenesis_dom"/>
</dbReference>
<dbReference type="AlphaFoldDB" id="A0A1B8RSU6"/>
<comment type="caution">
    <text evidence="2">The sequence shown here is derived from an EMBL/GenBank/DDBJ whole genome shotgun (WGS) entry which is preliminary data.</text>
</comment>
<dbReference type="OrthoDB" id="9765386at2"/>
<reference evidence="2 3" key="1">
    <citation type="submission" date="2016-06" db="EMBL/GenBank/DDBJ databases">
        <authorList>
            <person name="Kjaerup R.B."/>
            <person name="Dalgaard T.S."/>
            <person name="Juul-Madsen H.R."/>
        </authorList>
    </citation>
    <scope>NUCLEOTIDE SEQUENCE [LARGE SCALE GENOMIC DNA]</scope>
    <source>
        <strain evidence="2 3">373-A1</strain>
    </source>
</reference>
<dbReference type="EMBL" id="MAPZ01000010">
    <property type="protein sequence ID" value="OBY11913.1"/>
    <property type="molecule type" value="Genomic_DNA"/>
</dbReference>
<dbReference type="Pfam" id="PF04233">
    <property type="entry name" value="Phage_Mu_F"/>
    <property type="match status" value="1"/>
</dbReference>
<proteinExistence type="predicted"/>
<keyword evidence="3" id="KW-1185">Reference proteome</keyword>
<dbReference type="RefSeq" id="WP_065254325.1">
    <property type="nucleotide sequence ID" value="NZ_MAPZ01000010.1"/>
</dbReference>
<gene>
    <name evidence="2" type="ORF">CP373A1_03035</name>
</gene>
<accession>A0A1B8RSU6</accession>
<evidence type="ECO:0000313" key="3">
    <source>
        <dbReference type="Proteomes" id="UP000092714"/>
    </source>
</evidence>
<protein>
    <recommendedName>
        <fullName evidence="1">Phage head morphogenesis domain-containing protein</fullName>
    </recommendedName>
</protein>
<dbReference type="Proteomes" id="UP000092714">
    <property type="component" value="Unassembled WGS sequence"/>
</dbReference>
<evidence type="ECO:0000259" key="1">
    <source>
        <dbReference type="Pfam" id="PF04233"/>
    </source>
</evidence>
<organism evidence="2 3">
    <name type="scientific">Clostridium paraputrificum</name>
    <dbReference type="NCBI Taxonomy" id="29363"/>
    <lineage>
        <taxon>Bacteria</taxon>
        <taxon>Bacillati</taxon>
        <taxon>Bacillota</taxon>
        <taxon>Clostridia</taxon>
        <taxon>Eubacteriales</taxon>
        <taxon>Clostridiaceae</taxon>
        <taxon>Clostridium</taxon>
    </lineage>
</organism>
<name>A0A1B8RSU6_9CLOT</name>
<dbReference type="NCBIfam" id="TIGR01641">
    <property type="entry name" value="phageSPP1_gp7"/>
    <property type="match status" value="1"/>
</dbReference>
<sequence length="529" mass="61498">MKNNSYWIRRANLRMEEYHKNSDSTIQKISAAYDKAIKDINEDINKIFYKYQLDSGLSTTEVRELLNAKIPKKELDSIRKKIYNIQDEELKRYMMAQLNAGAYKARITRLEALKESIYINSKIAADVEINQSTKLYTDNIKKAYYSNAFDIQKGLGVGFNIAEMPVESIQEILKNNWSGKHYSKRVWNNTDALAKQLEEVITSGLMSGKSSRRMAQELQDLTDYGKFACERLIRTETTYITNAAEMESYKECGIDRYIFVATLDLRTSSVCREHDREVYEVEKAEAGVNLPPLHPHCRSTTRAYLGESTLKDIKRRARNPEIGKTYLVPGDMKYQDWYDKFVVDKYGKDKTEVFEKMIKNKASDRKQLEKIKEYLGKESPKTLKGFQELKYNNIKEWELIKDYVKSRESNMISVFSPFEDFKKYKNIIEKEIVGIKASNGIEIKSQSKHFIERVLGTSLDPEKQRPRDGIEIEEIYKTLTKPLKVKEEPKKNSHKFIGEKITITINPNTGNLIQCNPTDSDLVRRLKNV</sequence>
<evidence type="ECO:0000313" key="2">
    <source>
        <dbReference type="EMBL" id="OBY11913.1"/>
    </source>
</evidence>
<feature type="domain" description="Phage head morphogenesis" evidence="1">
    <location>
        <begin position="196"/>
        <end position="301"/>
    </location>
</feature>